<feature type="domain" description="Flagellin C-terminal" evidence="4">
    <location>
        <begin position="700"/>
        <end position="784"/>
    </location>
</feature>
<dbReference type="AlphaFoldDB" id="W4Q3L9"/>
<name>W4Q3L9_9BACI</name>
<protein>
    <submittedName>
        <fullName evidence="5">Flagellin protein FlaB</fullName>
    </submittedName>
</protein>
<organism evidence="5 6">
    <name type="scientific">Halalkalibacter wakoensis JCM 9140</name>
    <dbReference type="NCBI Taxonomy" id="1236970"/>
    <lineage>
        <taxon>Bacteria</taxon>
        <taxon>Bacillati</taxon>
        <taxon>Bacillota</taxon>
        <taxon>Bacilli</taxon>
        <taxon>Bacillales</taxon>
        <taxon>Bacillaceae</taxon>
        <taxon>Halalkalibacter</taxon>
    </lineage>
</organism>
<dbReference type="STRING" id="1236970.JCM9140_2619"/>
<comment type="similarity">
    <text evidence="2">Belongs to the bacterial flagellin family.</text>
</comment>
<dbReference type="PANTHER" id="PTHR42792:SF2">
    <property type="entry name" value="FLAGELLIN"/>
    <property type="match status" value="1"/>
</dbReference>
<reference evidence="5" key="1">
    <citation type="journal article" date="2014" name="Genome Announc.">
        <title>Draft Genome Sequences of Three Alkaliphilic Bacillus Strains, Bacillus wakoensis JCM 9140T, Bacillus akibai JCM 9157T, and Bacillus hemicellulosilyticus JCM 9152T.</title>
        <authorList>
            <person name="Yuki M."/>
            <person name="Oshima K."/>
            <person name="Suda W."/>
            <person name="Oshida Y."/>
            <person name="Kitamura K."/>
            <person name="Iida T."/>
            <person name="Hattori M."/>
            <person name="Ohkuma M."/>
        </authorList>
    </citation>
    <scope>NUCLEOTIDE SEQUENCE [LARGE SCALE GENOMIC DNA]</scope>
    <source>
        <strain evidence="5">JCM 9140</strain>
    </source>
</reference>
<keyword evidence="5" id="KW-0966">Cell projection</keyword>
<evidence type="ECO:0000259" key="4">
    <source>
        <dbReference type="Pfam" id="PF00700"/>
    </source>
</evidence>
<dbReference type="Pfam" id="PF00700">
    <property type="entry name" value="Flagellin_C"/>
    <property type="match status" value="1"/>
</dbReference>
<keyword evidence="5" id="KW-0282">Flagellum</keyword>
<gene>
    <name evidence="5" type="ORF">JCM9140_2619</name>
</gene>
<evidence type="ECO:0000256" key="2">
    <source>
        <dbReference type="ARBA" id="ARBA00005709"/>
    </source>
</evidence>
<dbReference type="Proteomes" id="UP000018890">
    <property type="component" value="Unassembled WGS sequence"/>
</dbReference>
<dbReference type="InterPro" id="IPR042187">
    <property type="entry name" value="Flagellin_C_sub2"/>
</dbReference>
<dbReference type="EMBL" id="BAUT01000026">
    <property type="protein sequence ID" value="GAE26540.1"/>
    <property type="molecule type" value="Genomic_DNA"/>
</dbReference>
<dbReference type="GO" id="GO:0009288">
    <property type="term" value="C:bacterial-type flagellum"/>
    <property type="evidence" value="ECO:0007669"/>
    <property type="project" value="UniProtKB-SubCell"/>
</dbReference>
<dbReference type="SUPFAM" id="SSF64518">
    <property type="entry name" value="Phase 1 flagellin"/>
    <property type="match status" value="1"/>
</dbReference>
<keyword evidence="3" id="KW-0975">Bacterial flagellum</keyword>
<keyword evidence="6" id="KW-1185">Reference proteome</keyword>
<proteinExistence type="inferred from homology"/>
<dbReference type="Gene3D" id="1.20.1330.10">
    <property type="entry name" value="f41 fragment of flagellin, N-terminal domain"/>
    <property type="match status" value="1"/>
</dbReference>
<evidence type="ECO:0000313" key="5">
    <source>
        <dbReference type="EMBL" id="GAE26540.1"/>
    </source>
</evidence>
<dbReference type="PANTHER" id="PTHR42792">
    <property type="entry name" value="FLAGELLIN"/>
    <property type="match status" value="1"/>
</dbReference>
<sequence>MDDRINASLQIEKVNDSGSKVLTYWDRDENGDPPSGYYFTVSGNAVTFWGDAIIGAEDVDDAQDFYRFSYVSDGVQDNIHTVSIPPLAEVYNMNGEEGPHSMRIQVGGDTVRPDQLLAARPSAEDIETTHGVYVDQSTGRIEFYGDLRPAYNQEISIRYREDDDGRNDVYTFTLPNGTGIDTYNLENEPDLELNRSLRVFTRTGSGVEQELLYDGENGYTYNPSNGQISLHGNARPDLPSGTTIRVEYMRDLSGSQTTTEVYGIPLDWRYPEVYNIETDEEPKSIRVYRNGEEISFSETEGFFYNEETNTIELNGMARPDTGDLYSIHMIRELGGVSWRNGVVEVGLSTPPETYGIADPDIPSTFRVVVDGREVHYDPFQLDGFYYNSDTNRIELYGESRPDAGHASDPDVQVYYVYESSAATRGNDTYDFRLNSSSLSYGVGTDEEPQAIRVYLSGVEIPYSEEHGYTYNTDTNILSLHGDFRPDGGNDRGDYRVYSVSSNSITIPVPTNSYVYEVHVNGQEIPETDSIDGNGYYFDGRMVQLVGDARPNITNTTGSVRMNVSYYDSLDIHLNNSPSMPDYLSSCGCGEDAHLLFSEIDPTELSVYFNGTTLTDEQFSLQGNRIVLDKDKVDVQLGANTIEVDYRLRYVVGYEANDFTFQVGANAGQNYLVEIQSFDNMLMDTNQICVLTHEEASASINLVDKALSFVNAERSHVGAVSNRLNSMASNLSVLEENTTAAVSRIEDADMAKEAMNLMRANVLSQAQTAMHAQMNQSSHRVLELLR</sequence>
<dbReference type="Gene3D" id="6.10.10.10">
    <property type="entry name" value="Flagellar export chaperone, C-terminal domain"/>
    <property type="match status" value="1"/>
</dbReference>
<evidence type="ECO:0000256" key="1">
    <source>
        <dbReference type="ARBA" id="ARBA00004365"/>
    </source>
</evidence>
<keyword evidence="5" id="KW-0969">Cilium</keyword>
<comment type="subcellular location">
    <subcellularLocation>
        <location evidence="1">Bacterial flagellum</location>
    </subcellularLocation>
</comment>
<dbReference type="InterPro" id="IPR046358">
    <property type="entry name" value="Flagellin_C"/>
</dbReference>
<evidence type="ECO:0000256" key="3">
    <source>
        <dbReference type="ARBA" id="ARBA00023143"/>
    </source>
</evidence>
<evidence type="ECO:0000313" key="6">
    <source>
        <dbReference type="Proteomes" id="UP000018890"/>
    </source>
</evidence>
<dbReference type="GO" id="GO:0005198">
    <property type="term" value="F:structural molecule activity"/>
    <property type="evidence" value="ECO:0007669"/>
    <property type="project" value="InterPro"/>
</dbReference>
<comment type="caution">
    <text evidence="5">The sequence shown here is derived from an EMBL/GenBank/DDBJ whole genome shotgun (WGS) entry which is preliminary data.</text>
</comment>
<accession>W4Q3L9</accession>
<dbReference type="InterPro" id="IPR001492">
    <property type="entry name" value="Flagellin"/>
</dbReference>